<sequence>MQNPQNPNPAPSATGPTSTPASSQPTQLKPNNLQPQPRPQLQSQSQPIRPPAQMQPQSSAQQINRPPSQNQAGPPAPSTASSTSGLLDRTGDKARSGPAGGSVSGGNMQGATNGPGPGPGQMMNGGGGNVRPGPAPGGLGHPNRPTNITIPSAFPAIPNPNANGQGPHHPPNSALNTPAGSTANTPTGTSTIGGPNSNFTRTNNNNPSSNSNSNSNSNSTYQPSHPTRMIGQNDRSVVGQGRLFAEPLAKEIARTHIERAGGRPKVNNNNNNSNQNHGNNYGYDVKGMVMADRAVEGMLASMMRSANRIKEHRVAYTNPRVPPFWPSSSTSGSTDAGAKVGVKKESGGQDGMDVDTKEDVEAKQEVPMWKIEVLDDPRKEIYAAHASIEESEKAKKSARVKERIEYDQRKRDEAEGRILGMGMEVDEVKGEGEGMQVDGNSGGLAVGASSGPSTPGPGAGAGPSTPGLVAPDSMSTPSNKKKSTKRNPQAEQDLAARRADEAMRKESSRAISSIKGMGKKYSWMTGGGVGASPKTPLSKLGVGGLGSGGKNRRTSMLVDGKIKIDSGGSGASSPSTPGPAGMRGNKRPFDGTPLSMSKRTKKGSGLMNEMTLGTAPSKPNPYEFVKVDDKLGMNDVMTAFRREVVRGGPNRAMYEKKYFEIMVLMAEAAHEEWKKDNAGLGGSTIAGGSSLALD</sequence>
<feature type="region of interest" description="Disordered" evidence="1">
    <location>
        <begin position="257"/>
        <end position="280"/>
    </location>
</feature>
<protein>
    <recommendedName>
        <fullName evidence="4">TBP-associated factor 4</fullName>
    </recommendedName>
</protein>
<dbReference type="AlphaFoldDB" id="A0A8K0JN51"/>
<name>A0A8K0JN51_9TREE</name>
<keyword evidence="3" id="KW-1185">Reference proteome</keyword>
<feature type="region of interest" description="Disordered" evidence="1">
    <location>
        <begin position="415"/>
        <end position="513"/>
    </location>
</feature>
<evidence type="ECO:0000313" key="3">
    <source>
        <dbReference type="Proteomes" id="UP000812966"/>
    </source>
</evidence>
<gene>
    <name evidence="2" type="ORF">FFLO_03256</name>
</gene>
<accession>A0A8K0JN51</accession>
<organism evidence="2 3">
    <name type="scientific">Filobasidium floriforme</name>
    <dbReference type="NCBI Taxonomy" id="5210"/>
    <lineage>
        <taxon>Eukaryota</taxon>
        <taxon>Fungi</taxon>
        <taxon>Dikarya</taxon>
        <taxon>Basidiomycota</taxon>
        <taxon>Agaricomycotina</taxon>
        <taxon>Tremellomycetes</taxon>
        <taxon>Filobasidiales</taxon>
        <taxon>Filobasidiaceae</taxon>
        <taxon>Filobasidium</taxon>
    </lineage>
</organism>
<reference evidence="2" key="1">
    <citation type="submission" date="2020-04" db="EMBL/GenBank/DDBJ databases">
        <title>Analysis of mating type loci in Filobasidium floriforme.</title>
        <authorList>
            <person name="Nowrousian M."/>
        </authorList>
    </citation>
    <scope>NUCLEOTIDE SEQUENCE</scope>
    <source>
        <strain evidence="2">CBS 6242</strain>
    </source>
</reference>
<feature type="region of interest" description="Disordered" evidence="1">
    <location>
        <begin position="325"/>
        <end position="361"/>
    </location>
</feature>
<feature type="compositionally biased region" description="Gly residues" evidence="1">
    <location>
        <begin position="98"/>
        <end position="108"/>
    </location>
</feature>
<feature type="region of interest" description="Disordered" evidence="1">
    <location>
        <begin position="1"/>
        <end position="232"/>
    </location>
</feature>
<evidence type="ECO:0000313" key="2">
    <source>
        <dbReference type="EMBL" id="KAG7544377.1"/>
    </source>
</evidence>
<dbReference type="Proteomes" id="UP000812966">
    <property type="component" value="Unassembled WGS sequence"/>
</dbReference>
<evidence type="ECO:0008006" key="4">
    <source>
        <dbReference type="Google" id="ProtNLM"/>
    </source>
</evidence>
<feature type="compositionally biased region" description="Low complexity" evidence="1">
    <location>
        <begin position="11"/>
        <end position="62"/>
    </location>
</feature>
<feature type="compositionally biased region" description="Low complexity" evidence="1">
    <location>
        <begin position="327"/>
        <end position="338"/>
    </location>
</feature>
<evidence type="ECO:0000256" key="1">
    <source>
        <dbReference type="SAM" id="MobiDB-lite"/>
    </source>
</evidence>
<feature type="region of interest" description="Disordered" evidence="1">
    <location>
        <begin position="562"/>
        <end position="619"/>
    </location>
</feature>
<feature type="compositionally biased region" description="Basic and acidic residues" evidence="1">
    <location>
        <begin position="494"/>
        <end position="508"/>
    </location>
</feature>
<feature type="compositionally biased region" description="Low complexity" evidence="1">
    <location>
        <begin position="571"/>
        <end position="580"/>
    </location>
</feature>
<dbReference type="EMBL" id="JABELV010000058">
    <property type="protein sequence ID" value="KAG7544377.1"/>
    <property type="molecule type" value="Genomic_DNA"/>
</dbReference>
<feature type="compositionally biased region" description="Low complexity" evidence="1">
    <location>
        <begin position="267"/>
        <end position="280"/>
    </location>
</feature>
<feature type="compositionally biased region" description="Gly residues" evidence="1">
    <location>
        <begin position="123"/>
        <end position="140"/>
    </location>
</feature>
<comment type="caution">
    <text evidence="2">The sequence shown here is derived from an EMBL/GenBank/DDBJ whole genome shotgun (WGS) entry which is preliminary data.</text>
</comment>
<feature type="compositionally biased region" description="Polar residues" evidence="1">
    <location>
        <begin position="173"/>
        <end position="195"/>
    </location>
</feature>
<feature type="compositionally biased region" description="Pro residues" evidence="1">
    <location>
        <begin position="1"/>
        <end position="10"/>
    </location>
</feature>
<proteinExistence type="predicted"/>
<feature type="compositionally biased region" description="Low complexity" evidence="1">
    <location>
        <begin position="196"/>
        <end position="220"/>
    </location>
</feature>